<keyword evidence="1" id="KW-0479">Metal-binding</keyword>
<dbReference type="EMBL" id="JBANRG010000017">
    <property type="protein sequence ID" value="KAK7458798.1"/>
    <property type="molecule type" value="Genomic_DNA"/>
</dbReference>
<keyword evidence="4" id="KW-1185">Reference proteome</keyword>
<protein>
    <recommendedName>
        <fullName evidence="2">Fe2OG dioxygenase domain-containing protein</fullName>
    </recommendedName>
</protein>
<evidence type="ECO:0000259" key="2">
    <source>
        <dbReference type="PROSITE" id="PS51471"/>
    </source>
</evidence>
<evidence type="ECO:0000256" key="1">
    <source>
        <dbReference type="RuleBase" id="RU003682"/>
    </source>
</evidence>
<sequence length="414" mass="45882">MEHSAILQLRKDLERGIFCSGVCPVPTDKTILYYGVNEPRRLNLSEASEPELMHLTETCTQATFGRGQEDVLDETYRKAKKLDLQNFATTFDLNSTGIMDVVAAHLLDGSNENDIIRPELYKLNVYDKGSFFKAHKDTPRGGNMFASLVIIFATAHKGGSLILRHDNQEWAYDSADELASLSAPSVGYVTFYSDIEHEVAPVTAGHRVTLTYNLYLEDRTVKSPKLANQPSSNFGNVKDNLATLLADKEFLPEGGLIGFGLRHQYPIDTLEKSRNFIQIILQFLKGSDKVLYNACKELSLQPCARVAYTSSSYYGENSLVLADHIVESGGMEDDSSPFLWELALEKGSILAKIGEDLDGYGDAEDMEEVIWITPITSYNHTEADFSTYGNEPGVGYVYGNFCLVCEIGAAGERV</sequence>
<accession>A0ABR1JDC6</accession>
<dbReference type="InterPro" id="IPR005123">
    <property type="entry name" value="Oxoglu/Fe-dep_dioxygenase_dom"/>
</dbReference>
<comment type="similarity">
    <text evidence="1">Belongs to the iron/ascorbate-dependent oxidoreductase family.</text>
</comment>
<evidence type="ECO:0000313" key="4">
    <source>
        <dbReference type="Proteomes" id="UP001498398"/>
    </source>
</evidence>
<keyword evidence="1" id="KW-0560">Oxidoreductase</keyword>
<dbReference type="Proteomes" id="UP001498398">
    <property type="component" value="Unassembled WGS sequence"/>
</dbReference>
<proteinExistence type="inferred from homology"/>
<dbReference type="PANTHER" id="PTHR33099">
    <property type="entry name" value="FE2OG DIOXYGENASE DOMAIN-CONTAINING PROTEIN"/>
    <property type="match status" value="1"/>
</dbReference>
<name>A0ABR1JDC6_9AGAR</name>
<gene>
    <name evidence="3" type="ORF">VKT23_009804</name>
</gene>
<organism evidence="3 4">
    <name type="scientific">Marasmiellus scandens</name>
    <dbReference type="NCBI Taxonomy" id="2682957"/>
    <lineage>
        <taxon>Eukaryota</taxon>
        <taxon>Fungi</taxon>
        <taxon>Dikarya</taxon>
        <taxon>Basidiomycota</taxon>
        <taxon>Agaricomycotina</taxon>
        <taxon>Agaricomycetes</taxon>
        <taxon>Agaricomycetidae</taxon>
        <taxon>Agaricales</taxon>
        <taxon>Marasmiineae</taxon>
        <taxon>Omphalotaceae</taxon>
        <taxon>Marasmiellus</taxon>
    </lineage>
</organism>
<reference evidence="3 4" key="1">
    <citation type="submission" date="2024-01" db="EMBL/GenBank/DDBJ databases">
        <title>A draft genome for the cacao thread blight pathogen Marasmiellus scandens.</title>
        <authorList>
            <person name="Baruah I.K."/>
            <person name="Leung J."/>
            <person name="Bukari Y."/>
            <person name="Amoako-Attah I."/>
            <person name="Meinhardt L.W."/>
            <person name="Bailey B.A."/>
            <person name="Cohen S.P."/>
        </authorList>
    </citation>
    <scope>NUCLEOTIDE SEQUENCE [LARGE SCALE GENOMIC DNA]</scope>
    <source>
        <strain evidence="3 4">GH-19</strain>
    </source>
</reference>
<dbReference type="Pfam" id="PF13640">
    <property type="entry name" value="2OG-FeII_Oxy_3"/>
    <property type="match status" value="1"/>
</dbReference>
<dbReference type="PANTHER" id="PTHR33099:SF14">
    <property type="entry name" value="PROLYL 4-HYDROXYLASE ALPHA SUBUNIT FE(2+) 2OG DIOXYGENASE DOMAIN-CONTAINING PROTEIN"/>
    <property type="match status" value="1"/>
</dbReference>
<dbReference type="Gene3D" id="2.60.120.620">
    <property type="entry name" value="q2cbj1_9rhob like domain"/>
    <property type="match status" value="1"/>
</dbReference>
<dbReference type="InterPro" id="IPR044862">
    <property type="entry name" value="Pro_4_hyd_alph_FE2OG_OXY"/>
</dbReference>
<feature type="domain" description="Fe2OG dioxygenase" evidence="2">
    <location>
        <begin position="117"/>
        <end position="216"/>
    </location>
</feature>
<comment type="caution">
    <text evidence="3">The sequence shown here is derived from an EMBL/GenBank/DDBJ whole genome shotgun (WGS) entry which is preliminary data.</text>
</comment>
<keyword evidence="1" id="KW-0408">Iron</keyword>
<dbReference type="PROSITE" id="PS51471">
    <property type="entry name" value="FE2OG_OXY"/>
    <property type="match status" value="1"/>
</dbReference>
<evidence type="ECO:0000313" key="3">
    <source>
        <dbReference type="EMBL" id="KAK7458798.1"/>
    </source>
</evidence>